<comment type="caution">
    <text evidence="1">The sequence shown here is derived from an EMBL/GenBank/DDBJ whole genome shotgun (WGS) entry which is preliminary data.</text>
</comment>
<name>A0A9P5PTF7_9AGAR</name>
<proteinExistence type="predicted"/>
<accession>A0A9P5PTF7</accession>
<dbReference type="OrthoDB" id="3269111at2759"/>
<reference evidence="1" key="1">
    <citation type="submission" date="2020-11" db="EMBL/GenBank/DDBJ databases">
        <authorList>
            <consortium name="DOE Joint Genome Institute"/>
            <person name="Ahrendt S."/>
            <person name="Riley R."/>
            <person name="Andreopoulos W."/>
            <person name="Labutti K."/>
            <person name="Pangilinan J."/>
            <person name="Ruiz-Duenas F.J."/>
            <person name="Barrasa J.M."/>
            <person name="Sanchez-Garcia M."/>
            <person name="Camarero S."/>
            <person name="Miyauchi S."/>
            <person name="Serrano A."/>
            <person name="Linde D."/>
            <person name="Babiker R."/>
            <person name="Drula E."/>
            <person name="Ayuso-Fernandez I."/>
            <person name="Pacheco R."/>
            <person name="Padilla G."/>
            <person name="Ferreira P."/>
            <person name="Barriuso J."/>
            <person name="Kellner H."/>
            <person name="Castanera R."/>
            <person name="Alfaro M."/>
            <person name="Ramirez L."/>
            <person name="Pisabarro A.G."/>
            <person name="Kuo A."/>
            <person name="Tritt A."/>
            <person name="Lipzen A."/>
            <person name="He G."/>
            <person name="Yan M."/>
            <person name="Ng V."/>
            <person name="Cullen D."/>
            <person name="Martin F."/>
            <person name="Rosso M.-N."/>
            <person name="Henrissat B."/>
            <person name="Hibbett D."/>
            <person name="Martinez A.T."/>
            <person name="Grigoriev I.V."/>
        </authorList>
    </citation>
    <scope>NUCLEOTIDE SEQUENCE</scope>
    <source>
        <strain evidence="1">AH 40177</strain>
    </source>
</reference>
<protein>
    <submittedName>
        <fullName evidence="1">Uncharacterized protein</fullName>
    </submittedName>
</protein>
<dbReference type="EMBL" id="JADNRY010000027">
    <property type="protein sequence ID" value="KAF9072029.1"/>
    <property type="molecule type" value="Genomic_DNA"/>
</dbReference>
<evidence type="ECO:0000313" key="1">
    <source>
        <dbReference type="EMBL" id="KAF9072029.1"/>
    </source>
</evidence>
<dbReference type="AlphaFoldDB" id="A0A9P5PTF7"/>
<gene>
    <name evidence="1" type="ORF">BDP27DRAFT_1418386</name>
</gene>
<sequence length="356" mass="39402">MSDYEDEPGAGEFDDEPKCIFNEGLGICYSPSIKPTHPPLRPGAKPCRANAKKPAAVLCEAFYCHKDTYIADLLDTALSHVQEKRNGPNELDFKIVTNTVQRNFDIIWNAGRGEKGMLNTAEGYKDMLRQCTGNIDLCIEEYDTTPELSEEQIQENDFITKLTTDYRCQDQKCSSPQCFVDTAGTHVNLTLLHLCICAAAMAANAPNVDMEHPPLDKAPFKASDGNEVDIALLASRRLGQEQQRNAPNVYVNLSGFGDLIHQAHAPLQPLPNATLNNASSQPSSQPSLCPKLSLTDFREKYGLSYTILCKLEAADITSPHGLRFLSPTELREEVHLTLGEQCDVLDALERWTKGMD</sequence>
<evidence type="ECO:0000313" key="2">
    <source>
        <dbReference type="Proteomes" id="UP000772434"/>
    </source>
</evidence>
<dbReference type="Proteomes" id="UP000772434">
    <property type="component" value="Unassembled WGS sequence"/>
</dbReference>
<organism evidence="1 2">
    <name type="scientific">Rhodocollybia butyracea</name>
    <dbReference type="NCBI Taxonomy" id="206335"/>
    <lineage>
        <taxon>Eukaryota</taxon>
        <taxon>Fungi</taxon>
        <taxon>Dikarya</taxon>
        <taxon>Basidiomycota</taxon>
        <taxon>Agaricomycotina</taxon>
        <taxon>Agaricomycetes</taxon>
        <taxon>Agaricomycetidae</taxon>
        <taxon>Agaricales</taxon>
        <taxon>Marasmiineae</taxon>
        <taxon>Omphalotaceae</taxon>
        <taxon>Rhodocollybia</taxon>
    </lineage>
</organism>
<keyword evidence="2" id="KW-1185">Reference proteome</keyword>